<proteinExistence type="predicted"/>
<dbReference type="Proteomes" id="UP001066276">
    <property type="component" value="Chromosome 2_1"/>
</dbReference>
<sequence length="195" mass="20733">MRPATAEAPPTGWWCFWGHSDRGGTAAVRKGKPVVSRRFPAGFPPVSRGPRESSTAALQAAPPWGFRPPSHHPVAAGFHCQKQDGGNGCRGAPGAWALQGPPNRAPLRFSVSAWQALKIVTGATAPVAHQQLRRLNSEPESSLLGLSRWAGGRPFGGRPPAQRESQNDRRGLLTAVRSSGGSRQAGGFRRPRGSE</sequence>
<comment type="caution">
    <text evidence="2">The sequence shown here is derived from an EMBL/GenBank/DDBJ whole genome shotgun (WGS) entry which is preliminary data.</text>
</comment>
<reference evidence="2" key="1">
    <citation type="journal article" date="2022" name="bioRxiv">
        <title>Sequencing and chromosome-scale assembly of the giantPleurodeles waltlgenome.</title>
        <authorList>
            <person name="Brown T."/>
            <person name="Elewa A."/>
            <person name="Iarovenko S."/>
            <person name="Subramanian E."/>
            <person name="Araus A.J."/>
            <person name="Petzold A."/>
            <person name="Susuki M."/>
            <person name="Suzuki K.-i.T."/>
            <person name="Hayashi T."/>
            <person name="Toyoda A."/>
            <person name="Oliveira C."/>
            <person name="Osipova E."/>
            <person name="Leigh N.D."/>
            <person name="Simon A."/>
            <person name="Yun M.H."/>
        </authorList>
    </citation>
    <scope>NUCLEOTIDE SEQUENCE</scope>
    <source>
        <strain evidence="2">20211129_DDA</strain>
        <tissue evidence="2">Liver</tissue>
    </source>
</reference>
<accession>A0AAV7V8W4</accession>
<organism evidence="2 3">
    <name type="scientific">Pleurodeles waltl</name>
    <name type="common">Iberian ribbed newt</name>
    <dbReference type="NCBI Taxonomy" id="8319"/>
    <lineage>
        <taxon>Eukaryota</taxon>
        <taxon>Metazoa</taxon>
        <taxon>Chordata</taxon>
        <taxon>Craniata</taxon>
        <taxon>Vertebrata</taxon>
        <taxon>Euteleostomi</taxon>
        <taxon>Amphibia</taxon>
        <taxon>Batrachia</taxon>
        <taxon>Caudata</taxon>
        <taxon>Salamandroidea</taxon>
        <taxon>Salamandridae</taxon>
        <taxon>Pleurodelinae</taxon>
        <taxon>Pleurodeles</taxon>
    </lineage>
</organism>
<protein>
    <submittedName>
        <fullName evidence="2">Uncharacterized protein</fullName>
    </submittedName>
</protein>
<feature type="region of interest" description="Disordered" evidence="1">
    <location>
        <begin position="137"/>
        <end position="195"/>
    </location>
</feature>
<evidence type="ECO:0000313" key="2">
    <source>
        <dbReference type="EMBL" id="KAJ1197155.1"/>
    </source>
</evidence>
<keyword evidence="3" id="KW-1185">Reference proteome</keyword>
<gene>
    <name evidence="2" type="ORF">NDU88_001017</name>
</gene>
<name>A0AAV7V8W4_PLEWA</name>
<evidence type="ECO:0000313" key="3">
    <source>
        <dbReference type="Proteomes" id="UP001066276"/>
    </source>
</evidence>
<evidence type="ECO:0000256" key="1">
    <source>
        <dbReference type="SAM" id="MobiDB-lite"/>
    </source>
</evidence>
<dbReference type="EMBL" id="JANPWB010000003">
    <property type="protein sequence ID" value="KAJ1197155.1"/>
    <property type="molecule type" value="Genomic_DNA"/>
</dbReference>
<dbReference type="AlphaFoldDB" id="A0AAV7V8W4"/>